<dbReference type="PANTHER" id="PTHR22926">
    <property type="entry name" value="PHOSPHO-N-ACETYLMURAMOYL-PENTAPEPTIDE-TRANSFERASE"/>
    <property type="match status" value="1"/>
</dbReference>
<feature type="binding site" evidence="7">
    <location>
        <position position="212"/>
    </location>
    <ligand>
        <name>Mg(2+)</name>
        <dbReference type="ChEBI" id="CHEBI:18420"/>
    </ligand>
</feature>
<dbReference type="PANTHER" id="PTHR22926:SF3">
    <property type="entry name" value="UNDECAPRENYL-PHOSPHATE ALPHA-N-ACETYLGLUCOSAMINYL 1-PHOSPHATE TRANSFERASE"/>
    <property type="match status" value="1"/>
</dbReference>
<dbReference type="STRING" id="760142.Hipma_1722"/>
<evidence type="ECO:0000256" key="8">
    <source>
        <dbReference type="SAM" id="Phobius"/>
    </source>
</evidence>
<feature type="transmembrane region" description="Helical" evidence="8">
    <location>
        <begin position="157"/>
        <end position="177"/>
    </location>
</feature>
<proteinExistence type="predicted"/>
<feature type="transmembrane region" description="Helical" evidence="8">
    <location>
        <begin position="314"/>
        <end position="333"/>
    </location>
</feature>
<dbReference type="InterPro" id="IPR000715">
    <property type="entry name" value="Glycosyl_transferase_4"/>
</dbReference>
<evidence type="ECO:0000256" key="4">
    <source>
        <dbReference type="ARBA" id="ARBA00022692"/>
    </source>
</evidence>
<dbReference type="HOGENOM" id="CLU_023982_5_0_7"/>
<sequence length="349" mass="39253">MSPLVIVSIVVFYTSLVSCLFFIYLARQKGLFLDKAKEDKPQRFHKDDTPRIGGIGIFLAFLVGSLFFANALALKLFLASLPVVIGGFLEDSSVKVNPKIRLILAFSSGFLVILFTGVLLKSLGFVFLNHLPYAVAFVFTIFAVAGVTNSINIIDGFNGLASGFSLIALTVFAVVSYQLHDKVLFEISLLLFFSTLGFFILNFPFGKIFLGDGGAYFLGFMLAELSVFLVSRHPLISPWFCLAVMIYPVWEVLFSFYRRKVLKGVSPLFPDKMHFHSVVYRSLTKSSPLTSLFVLIFVLPFEILSYFTKYRTSLSMIIILLFIISYNMTYHALVWKKLPFSLKDTKNGR</sequence>
<feature type="transmembrane region" description="Helical" evidence="8">
    <location>
        <begin position="213"/>
        <end position="230"/>
    </location>
</feature>
<keyword evidence="5 8" id="KW-1133">Transmembrane helix</keyword>
<keyword evidence="7" id="KW-0479">Metal-binding</keyword>
<feature type="transmembrane region" description="Helical" evidence="8">
    <location>
        <begin position="236"/>
        <end position="257"/>
    </location>
</feature>
<dbReference type="EMBL" id="CP002606">
    <property type="protein sequence ID" value="AEA34659.1"/>
    <property type="molecule type" value="Genomic_DNA"/>
</dbReference>
<dbReference type="Pfam" id="PF00953">
    <property type="entry name" value="Glycos_transf_4"/>
    <property type="match status" value="1"/>
</dbReference>
<keyword evidence="4 8" id="KW-0812">Transmembrane</keyword>
<dbReference type="KEGG" id="hmr:Hipma_1722"/>
<dbReference type="CDD" id="cd06912">
    <property type="entry name" value="GT_MraY_like"/>
    <property type="match status" value="1"/>
</dbReference>
<keyword evidence="3 9" id="KW-0808">Transferase</keyword>
<dbReference type="Proteomes" id="UP000008139">
    <property type="component" value="Chromosome"/>
</dbReference>
<dbReference type="GO" id="GO:0005886">
    <property type="term" value="C:plasma membrane"/>
    <property type="evidence" value="ECO:0007669"/>
    <property type="project" value="UniProtKB-SubCell"/>
</dbReference>
<evidence type="ECO:0000313" key="10">
    <source>
        <dbReference type="Proteomes" id="UP000008139"/>
    </source>
</evidence>
<reference evidence="10" key="2">
    <citation type="submission" date="2011-03" db="EMBL/GenBank/DDBJ databases">
        <title>The complete genome of Hippea maritima DSM 10411.</title>
        <authorList>
            <consortium name="US DOE Joint Genome Institute (JGI-PGF)"/>
            <person name="Lucas S."/>
            <person name="Copeland A."/>
            <person name="Lapidus A."/>
            <person name="Bruce D."/>
            <person name="Goodwin L."/>
            <person name="Pitluck S."/>
            <person name="Peters L."/>
            <person name="Kyrpides N."/>
            <person name="Mavromatis K."/>
            <person name="Pagani I."/>
            <person name="Ivanova N."/>
            <person name="Mikhailova N."/>
            <person name="Lu M."/>
            <person name="Detter J.C."/>
            <person name="Tapia R."/>
            <person name="Han C."/>
            <person name="Land M."/>
            <person name="Hauser L."/>
            <person name="Markowitz V."/>
            <person name="Cheng J.-F."/>
            <person name="Hugenholtz P."/>
            <person name="Woyke T."/>
            <person name="Wu D."/>
            <person name="Spring S."/>
            <person name="Schroeder M."/>
            <person name="Brambilla E."/>
            <person name="Klenk H.-P."/>
            <person name="Eisen J.A."/>
        </authorList>
    </citation>
    <scope>NUCLEOTIDE SEQUENCE [LARGE SCALE GENOMIC DNA]</scope>
    <source>
        <strain evidence="10">ATCC 700847 / DSM 10411 / MH2</strain>
    </source>
</reference>
<feature type="transmembrane region" description="Helical" evidence="8">
    <location>
        <begin position="6"/>
        <end position="27"/>
    </location>
</feature>
<evidence type="ECO:0000256" key="6">
    <source>
        <dbReference type="ARBA" id="ARBA00023136"/>
    </source>
</evidence>
<keyword evidence="10" id="KW-1185">Reference proteome</keyword>
<feature type="binding site" evidence="7">
    <location>
        <position position="152"/>
    </location>
    <ligand>
        <name>Mg(2+)</name>
        <dbReference type="ChEBI" id="CHEBI:18420"/>
    </ligand>
</feature>
<evidence type="ECO:0000256" key="5">
    <source>
        <dbReference type="ARBA" id="ARBA00022989"/>
    </source>
</evidence>
<feature type="transmembrane region" description="Helical" evidence="8">
    <location>
        <begin position="48"/>
        <end position="67"/>
    </location>
</feature>
<organism evidence="9 10">
    <name type="scientific">Hippea maritima (strain ATCC 700847 / DSM 10411 / MH2)</name>
    <dbReference type="NCBI Taxonomy" id="760142"/>
    <lineage>
        <taxon>Bacteria</taxon>
        <taxon>Pseudomonadati</taxon>
        <taxon>Campylobacterota</taxon>
        <taxon>Desulfurellia</taxon>
        <taxon>Desulfurellales</taxon>
        <taxon>Hippeaceae</taxon>
        <taxon>Hippea</taxon>
    </lineage>
</organism>
<dbReference type="AlphaFoldDB" id="F2LUZ0"/>
<evidence type="ECO:0000256" key="1">
    <source>
        <dbReference type="ARBA" id="ARBA00004651"/>
    </source>
</evidence>
<evidence type="ECO:0000256" key="2">
    <source>
        <dbReference type="ARBA" id="ARBA00022475"/>
    </source>
</evidence>
<dbReference type="OrthoDB" id="9783652at2"/>
<protein>
    <submittedName>
        <fullName evidence="9">Glycosyl transferase family 4</fullName>
    </submittedName>
</protein>
<evidence type="ECO:0000256" key="7">
    <source>
        <dbReference type="PIRSR" id="PIRSR600715-1"/>
    </source>
</evidence>
<feature type="transmembrane region" description="Helical" evidence="8">
    <location>
        <begin position="102"/>
        <end position="120"/>
    </location>
</feature>
<dbReference type="GO" id="GO:0046872">
    <property type="term" value="F:metal ion binding"/>
    <property type="evidence" value="ECO:0007669"/>
    <property type="project" value="UniProtKB-KW"/>
</dbReference>
<gene>
    <name evidence="9" type="ordered locus">Hipma_1722</name>
</gene>
<evidence type="ECO:0000256" key="3">
    <source>
        <dbReference type="ARBA" id="ARBA00022679"/>
    </source>
</evidence>
<keyword evidence="7" id="KW-0460">Magnesium</keyword>
<dbReference type="InParanoid" id="F2LUZ0"/>
<comment type="cofactor">
    <cofactor evidence="7">
        <name>Mg(2+)</name>
        <dbReference type="ChEBI" id="CHEBI:18420"/>
    </cofactor>
</comment>
<evidence type="ECO:0000313" key="9">
    <source>
        <dbReference type="EMBL" id="AEA34659.1"/>
    </source>
</evidence>
<dbReference type="FunCoup" id="F2LUZ0">
    <property type="interactions" value="207"/>
</dbReference>
<comment type="subcellular location">
    <subcellularLocation>
        <location evidence="1">Cell membrane</location>
        <topology evidence="1">Multi-pass membrane protein</topology>
    </subcellularLocation>
</comment>
<accession>F2LUZ0</accession>
<feature type="transmembrane region" description="Helical" evidence="8">
    <location>
        <begin position="289"/>
        <end position="308"/>
    </location>
</feature>
<dbReference type="RefSeq" id="WP_013682680.1">
    <property type="nucleotide sequence ID" value="NC_015318.1"/>
</dbReference>
<dbReference type="GO" id="GO:0071555">
    <property type="term" value="P:cell wall organization"/>
    <property type="evidence" value="ECO:0007669"/>
    <property type="project" value="TreeGrafter"/>
</dbReference>
<feature type="transmembrane region" description="Helical" evidence="8">
    <location>
        <begin position="126"/>
        <end position="145"/>
    </location>
</feature>
<reference evidence="9 10" key="1">
    <citation type="journal article" date="2011" name="Stand. Genomic Sci.">
        <title>Complete genome sequence of the thermophilic sulfur-reducer Hippea maritima type strain (MH(2)).</title>
        <authorList>
            <person name="Huntemann M."/>
            <person name="Lu M."/>
            <person name="Nolan M."/>
            <person name="Lapidus A."/>
            <person name="Lucas S."/>
            <person name="Hammon N."/>
            <person name="Deshpande S."/>
            <person name="Cheng J.F."/>
            <person name="Tapia R."/>
            <person name="Han C."/>
            <person name="Goodwin L."/>
            <person name="Pitluck S."/>
            <person name="Liolios K."/>
            <person name="Pagani I."/>
            <person name="Ivanova N."/>
            <person name="Ovchinikova G."/>
            <person name="Pati A."/>
            <person name="Chen A."/>
            <person name="Palaniappan K."/>
            <person name="Land M."/>
            <person name="Hauser L."/>
            <person name="Jeffries C.D."/>
            <person name="Detter J.C."/>
            <person name="Brambilla E.M."/>
            <person name="Rohde M."/>
            <person name="Spring S."/>
            <person name="Goker M."/>
            <person name="Woyke T."/>
            <person name="Bristow J."/>
            <person name="Eisen J.A."/>
            <person name="Markowitz V."/>
            <person name="Hugenholtz P."/>
            <person name="Kyrpides N.C."/>
            <person name="Klenk H.P."/>
            <person name="Mavromatis K."/>
        </authorList>
    </citation>
    <scope>NUCLEOTIDE SEQUENCE [LARGE SCALE GENOMIC DNA]</scope>
    <source>
        <strain evidence="10">ATCC 700847 / DSM 10411 / MH2</strain>
    </source>
</reference>
<feature type="transmembrane region" description="Helical" evidence="8">
    <location>
        <begin position="183"/>
        <end position="201"/>
    </location>
</feature>
<keyword evidence="2" id="KW-1003">Cell membrane</keyword>
<dbReference type="eggNOG" id="COG0472">
    <property type="taxonomic scope" value="Bacteria"/>
</dbReference>
<dbReference type="GO" id="GO:0044038">
    <property type="term" value="P:cell wall macromolecule biosynthetic process"/>
    <property type="evidence" value="ECO:0007669"/>
    <property type="project" value="TreeGrafter"/>
</dbReference>
<keyword evidence="6 8" id="KW-0472">Membrane</keyword>
<dbReference type="GO" id="GO:0009103">
    <property type="term" value="P:lipopolysaccharide biosynthetic process"/>
    <property type="evidence" value="ECO:0007669"/>
    <property type="project" value="TreeGrafter"/>
</dbReference>
<name>F2LUZ0_HIPMA</name>
<dbReference type="GO" id="GO:0016780">
    <property type="term" value="F:phosphotransferase activity, for other substituted phosphate groups"/>
    <property type="evidence" value="ECO:0007669"/>
    <property type="project" value="InterPro"/>
</dbReference>